<dbReference type="RefSeq" id="WP_406699303.1">
    <property type="nucleotide sequence ID" value="NZ_CP155447.1"/>
</dbReference>
<evidence type="ECO:0000256" key="2">
    <source>
        <dbReference type="ARBA" id="ARBA00022705"/>
    </source>
</evidence>
<dbReference type="GO" id="GO:0003678">
    <property type="term" value="F:DNA helicase activity"/>
    <property type="evidence" value="ECO:0007669"/>
    <property type="project" value="InterPro"/>
</dbReference>
<feature type="region of interest" description="Disordered" evidence="4">
    <location>
        <begin position="1"/>
        <end position="25"/>
    </location>
</feature>
<dbReference type="PANTHER" id="PTHR30153">
    <property type="entry name" value="REPLICATIVE DNA HELICASE DNAB"/>
    <property type="match status" value="1"/>
</dbReference>
<dbReference type="InterPro" id="IPR016136">
    <property type="entry name" value="DNA_helicase_N/primase_C"/>
</dbReference>
<evidence type="ECO:0000259" key="5">
    <source>
        <dbReference type="Pfam" id="PF00772"/>
    </source>
</evidence>
<evidence type="ECO:0000256" key="1">
    <source>
        <dbReference type="ARBA" id="ARBA00022515"/>
    </source>
</evidence>
<dbReference type="InterPro" id="IPR036185">
    <property type="entry name" value="DNA_heli_DnaB-like_N_sf"/>
</dbReference>
<dbReference type="Gene3D" id="1.10.860.10">
    <property type="entry name" value="DNAb Helicase, Chain A"/>
    <property type="match status" value="1"/>
</dbReference>
<dbReference type="GO" id="GO:0003677">
    <property type="term" value="F:DNA binding"/>
    <property type="evidence" value="ECO:0007669"/>
    <property type="project" value="UniProtKB-KW"/>
</dbReference>
<dbReference type="Pfam" id="PF00772">
    <property type="entry name" value="DnaB"/>
    <property type="match status" value="1"/>
</dbReference>
<dbReference type="GO" id="GO:0005524">
    <property type="term" value="F:ATP binding"/>
    <property type="evidence" value="ECO:0007669"/>
    <property type="project" value="InterPro"/>
</dbReference>
<keyword evidence="6" id="KW-0547">Nucleotide-binding</keyword>
<protein>
    <submittedName>
        <fullName evidence="6">DnaB-like helicase N-terminal domain-containing protein</fullName>
    </submittedName>
</protein>
<feature type="domain" description="DNA helicase DnaB-like N-terminal" evidence="5">
    <location>
        <begin position="25"/>
        <end position="127"/>
    </location>
</feature>
<dbReference type="SUPFAM" id="SSF48024">
    <property type="entry name" value="N-terminal domain of DnaB helicase"/>
    <property type="match status" value="1"/>
</dbReference>
<dbReference type="PANTHER" id="PTHR30153:SF2">
    <property type="entry name" value="REPLICATIVE DNA HELICASE"/>
    <property type="match status" value="1"/>
</dbReference>
<proteinExistence type="predicted"/>
<dbReference type="Pfam" id="PF13148">
    <property type="entry name" value="DUF3987"/>
    <property type="match status" value="1"/>
</dbReference>
<dbReference type="GO" id="GO:0006269">
    <property type="term" value="P:DNA replication, synthesis of primer"/>
    <property type="evidence" value="ECO:0007669"/>
    <property type="project" value="UniProtKB-KW"/>
</dbReference>
<keyword evidence="3" id="KW-0238">DNA-binding</keyword>
<dbReference type="AlphaFoldDB" id="A0AAU7CN09"/>
<sequence>MGSTNGRGQGDYRPPLRHFDPDSLPSHNVEAEQGVLGAILLDNKVLEIEEVARLTINDFFRSSHQVIFTAIRRLEKEGSPIDGISLGHELKRDGVFDEVDGDQGISELYESVPHALHAKKHADILREMTISRMHEERARDDAQDARSNSFTSEELLRRSAECAARIEAVSRAEEIQFEQRPWPDEPDPAIWHGLAGEIVQMISPHTEADSMAILAQLLVCFGSIVGRKLHWMVEASRHGCNLFVAIVGNSSKARKGTSYDQVRNLFAECQPEWDETCIKRGLVSGEGMIHEVRDPIFKRQKSLMPLLGANPYEEVEIDPGIDDKRALFVESEIGSTLSALSRDGNTLSGYVRQAWDGQTLRAATKNSPTKSTGAHISIIGHVTTEELHRRLSHNDAANGFANRFLWICARRSKYLSRGGNISSVDFTSVHRRLKQAIDFATDDFLGTGHGRKIHFDRAGGKLWDEVYPNLSEPQAGLLGSVTSRAETQTMRLACNYALLDESPTIGVVHLRAAIALWRYCEQSAAYIFGESMGNANAEKLLTALEAAGEAGLSQTTIVRKVFGGGDKAGKHAEAACRLLAKGGVAELVEVSTGGRKAKVWILTRGSGGVVKTVIRDAESA</sequence>
<dbReference type="InterPro" id="IPR025048">
    <property type="entry name" value="DUF3987"/>
</dbReference>
<dbReference type="GO" id="GO:1990077">
    <property type="term" value="C:primosome complex"/>
    <property type="evidence" value="ECO:0007669"/>
    <property type="project" value="UniProtKB-KW"/>
</dbReference>
<evidence type="ECO:0000256" key="3">
    <source>
        <dbReference type="ARBA" id="ARBA00023125"/>
    </source>
</evidence>
<dbReference type="GO" id="GO:0005829">
    <property type="term" value="C:cytosol"/>
    <property type="evidence" value="ECO:0007669"/>
    <property type="project" value="TreeGrafter"/>
</dbReference>
<name>A0AAU7CN09_9BACT</name>
<keyword evidence="1" id="KW-0639">Primosome</keyword>
<keyword evidence="6" id="KW-0067">ATP-binding</keyword>
<accession>A0AAU7CN09</accession>
<gene>
    <name evidence="6" type="ORF">V5E97_10570</name>
</gene>
<organism evidence="6">
    <name type="scientific">Singulisphaera sp. Ch08</name>
    <dbReference type="NCBI Taxonomy" id="3120278"/>
    <lineage>
        <taxon>Bacteria</taxon>
        <taxon>Pseudomonadati</taxon>
        <taxon>Planctomycetota</taxon>
        <taxon>Planctomycetia</taxon>
        <taxon>Isosphaerales</taxon>
        <taxon>Isosphaeraceae</taxon>
        <taxon>Singulisphaera</taxon>
    </lineage>
</organism>
<evidence type="ECO:0000256" key="4">
    <source>
        <dbReference type="SAM" id="MobiDB-lite"/>
    </source>
</evidence>
<keyword evidence="6" id="KW-0378">Hydrolase</keyword>
<evidence type="ECO:0000313" key="6">
    <source>
        <dbReference type="EMBL" id="XBH06453.1"/>
    </source>
</evidence>
<keyword evidence="6" id="KW-0347">Helicase</keyword>
<dbReference type="EMBL" id="CP155447">
    <property type="protein sequence ID" value="XBH06453.1"/>
    <property type="molecule type" value="Genomic_DNA"/>
</dbReference>
<keyword evidence="2" id="KW-0235">DNA replication</keyword>
<dbReference type="InterPro" id="IPR007693">
    <property type="entry name" value="DNA_helicase_DnaB-like_N"/>
</dbReference>
<reference evidence="6" key="1">
    <citation type="submission" date="2024-05" db="EMBL/GenBank/DDBJ databases">
        <title>Planctomycetes of the genus Singulisphaera possess chitinolytic capabilities.</title>
        <authorList>
            <person name="Ivanova A."/>
        </authorList>
    </citation>
    <scope>NUCLEOTIDE SEQUENCE</scope>
    <source>
        <strain evidence="6">Ch08T</strain>
    </source>
</reference>